<dbReference type="InterPro" id="IPR036244">
    <property type="entry name" value="TipA-like_antibiotic-bd"/>
</dbReference>
<dbReference type="InterPro" id="IPR012925">
    <property type="entry name" value="TipAS_dom"/>
</dbReference>
<comment type="caution">
    <text evidence="7">The sequence shown here is derived from an EMBL/GenBank/DDBJ whole genome shotgun (WGS) entry which is preliminary data.</text>
</comment>
<protein>
    <submittedName>
        <fullName evidence="7">MerR family transcriptional regulator</fullName>
    </submittedName>
</protein>
<dbReference type="Pfam" id="PF07739">
    <property type="entry name" value="TipAS"/>
    <property type="match status" value="1"/>
</dbReference>
<dbReference type="InterPro" id="IPR047057">
    <property type="entry name" value="MerR_fam"/>
</dbReference>
<dbReference type="Proteomes" id="UP000640786">
    <property type="component" value="Unassembled WGS sequence"/>
</dbReference>
<dbReference type="CDD" id="cd01106">
    <property type="entry name" value="HTH_TipAL-Mta"/>
    <property type="match status" value="1"/>
</dbReference>
<feature type="coiled-coil region" evidence="5">
    <location>
        <begin position="152"/>
        <end position="180"/>
    </location>
</feature>
<keyword evidence="4" id="KW-0804">Transcription</keyword>
<dbReference type="PRINTS" id="PR00040">
    <property type="entry name" value="HTHMERR"/>
</dbReference>
<keyword evidence="5" id="KW-0175">Coiled coil</keyword>
<keyword evidence="2" id="KW-0238">DNA-binding</keyword>
<evidence type="ECO:0000259" key="6">
    <source>
        <dbReference type="PROSITE" id="PS50937"/>
    </source>
</evidence>
<dbReference type="InterPro" id="IPR009061">
    <property type="entry name" value="DNA-bd_dom_put_sf"/>
</dbReference>
<evidence type="ECO:0000313" key="7">
    <source>
        <dbReference type="EMBL" id="MBD7945323.1"/>
    </source>
</evidence>
<gene>
    <name evidence="7" type="ORF">H9650_14445</name>
</gene>
<sequence length="252" mass="29283">MEYTIQKLGELAGISTRTLRYYDEIDLLKPARFSEVGYRIYSSAEVSRLQQILFYRELGINLVRIKEIISSPSFDSTSALKQHKEKLLQKRVQLDLLINNVDKSIQEKERGLKMTDNEKFEGFKQQLVDNNEDKYGEEIRNKYGNQTVDQSNSKLKDMTQEQYEEIVKLEQEVLDSLKEAMTAGDPTSDLGQKTASLHKQWISFYWPKYSKEAHAGLAEMYVADERFAAYYNKVQAGAAQFLRDAIREYTKN</sequence>
<evidence type="ECO:0000313" key="8">
    <source>
        <dbReference type="Proteomes" id="UP000640786"/>
    </source>
</evidence>
<evidence type="ECO:0000256" key="2">
    <source>
        <dbReference type="ARBA" id="ARBA00023125"/>
    </source>
</evidence>
<feature type="domain" description="HTH merR-type" evidence="6">
    <location>
        <begin position="1"/>
        <end position="71"/>
    </location>
</feature>
<name>A0ABR8RC20_9BACI</name>
<evidence type="ECO:0000256" key="1">
    <source>
        <dbReference type="ARBA" id="ARBA00023015"/>
    </source>
</evidence>
<dbReference type="Pfam" id="PF13411">
    <property type="entry name" value="MerR_1"/>
    <property type="match status" value="1"/>
</dbReference>
<dbReference type="Gene3D" id="1.10.1660.10">
    <property type="match status" value="1"/>
</dbReference>
<keyword evidence="8" id="KW-1185">Reference proteome</keyword>
<evidence type="ECO:0000256" key="4">
    <source>
        <dbReference type="ARBA" id="ARBA00023163"/>
    </source>
</evidence>
<reference evidence="7 8" key="1">
    <citation type="submission" date="2020-08" db="EMBL/GenBank/DDBJ databases">
        <title>A Genomic Blueprint of the Chicken Gut Microbiome.</title>
        <authorList>
            <person name="Gilroy R."/>
            <person name="Ravi A."/>
            <person name="Getino M."/>
            <person name="Pursley I."/>
            <person name="Horton D.L."/>
            <person name="Alikhan N.-F."/>
            <person name="Baker D."/>
            <person name="Gharbi K."/>
            <person name="Hall N."/>
            <person name="Watson M."/>
            <person name="Adriaenssens E.M."/>
            <person name="Foster-Nyarko E."/>
            <person name="Jarju S."/>
            <person name="Secka A."/>
            <person name="Antonio M."/>
            <person name="Oren A."/>
            <person name="Chaudhuri R."/>
            <person name="La Ragione R.M."/>
            <person name="Hildebrand F."/>
            <person name="Pallen M.J."/>
        </authorList>
    </citation>
    <scope>NUCLEOTIDE SEQUENCE [LARGE SCALE GENOMIC DNA]</scope>
    <source>
        <strain evidence="7 8">Sa2BUA9</strain>
    </source>
</reference>
<evidence type="ECO:0000256" key="5">
    <source>
        <dbReference type="SAM" id="Coils"/>
    </source>
</evidence>
<dbReference type="InterPro" id="IPR000551">
    <property type="entry name" value="MerR-type_HTH_dom"/>
</dbReference>
<dbReference type="Gene3D" id="1.10.490.50">
    <property type="entry name" value="Antibiotic binding domain of TipA-like multidrug resistance regulators"/>
    <property type="match status" value="1"/>
</dbReference>
<accession>A0ABR8RC20</accession>
<dbReference type="RefSeq" id="WP_144539389.1">
    <property type="nucleotide sequence ID" value="NZ_JACSQO010000008.1"/>
</dbReference>
<keyword evidence="3" id="KW-0010">Activator</keyword>
<dbReference type="SUPFAM" id="SSF46955">
    <property type="entry name" value="Putative DNA-binding domain"/>
    <property type="match status" value="1"/>
</dbReference>
<organism evidence="7 8">
    <name type="scientific">Psychrobacillus faecigallinarum</name>
    <dbReference type="NCBI Taxonomy" id="2762235"/>
    <lineage>
        <taxon>Bacteria</taxon>
        <taxon>Bacillati</taxon>
        <taxon>Bacillota</taxon>
        <taxon>Bacilli</taxon>
        <taxon>Bacillales</taxon>
        <taxon>Bacillaceae</taxon>
        <taxon>Psychrobacillus</taxon>
    </lineage>
</organism>
<dbReference type="EMBL" id="JACSQO010000008">
    <property type="protein sequence ID" value="MBD7945323.1"/>
    <property type="molecule type" value="Genomic_DNA"/>
</dbReference>
<dbReference type="SUPFAM" id="SSF89082">
    <property type="entry name" value="Antibiotic binding domain of TipA-like multidrug resistance regulators"/>
    <property type="match status" value="1"/>
</dbReference>
<proteinExistence type="predicted"/>
<evidence type="ECO:0000256" key="3">
    <source>
        <dbReference type="ARBA" id="ARBA00023159"/>
    </source>
</evidence>
<dbReference type="PANTHER" id="PTHR30204:SF90">
    <property type="entry name" value="HTH-TYPE TRANSCRIPTIONAL ACTIVATOR MTA"/>
    <property type="match status" value="1"/>
</dbReference>
<dbReference type="PROSITE" id="PS50937">
    <property type="entry name" value="HTH_MERR_2"/>
    <property type="match status" value="1"/>
</dbReference>
<dbReference type="SMART" id="SM00422">
    <property type="entry name" value="HTH_MERR"/>
    <property type="match status" value="1"/>
</dbReference>
<keyword evidence="1" id="KW-0805">Transcription regulation</keyword>
<dbReference type="PANTHER" id="PTHR30204">
    <property type="entry name" value="REDOX-CYCLING DRUG-SENSING TRANSCRIPTIONAL ACTIVATOR SOXR"/>
    <property type="match status" value="1"/>
</dbReference>